<keyword evidence="10" id="KW-0282">Flagellum</keyword>
<dbReference type="PROSITE" id="PS00588">
    <property type="entry name" value="FLAGELLA_BB_ROD"/>
    <property type="match status" value="1"/>
</dbReference>
<comment type="function">
    <text evidence="5">A flexible structure which links the flagellar filament to the drive apparatus in the basal body.</text>
</comment>
<evidence type="ECO:0000313" key="10">
    <source>
        <dbReference type="EMBL" id="OON38756.1"/>
    </source>
</evidence>
<feature type="domain" description="Flagellar hook protein FlgE D2" evidence="8">
    <location>
        <begin position="155"/>
        <end position="277"/>
    </location>
</feature>
<evidence type="ECO:0000313" key="11">
    <source>
        <dbReference type="Proteomes" id="UP000190667"/>
    </source>
</evidence>
<keyword evidence="11" id="KW-1185">Reference proteome</keyword>
<comment type="caution">
    <text evidence="10">The sequence shown here is derived from an EMBL/GenBank/DDBJ whole genome shotgun (WGS) entry which is preliminary data.</text>
</comment>
<dbReference type="Gene3D" id="2.60.98.20">
    <property type="entry name" value="Flagellar hook protein FlgE"/>
    <property type="match status" value="1"/>
</dbReference>
<organism evidence="10 11">
    <name type="scientific">Izhakiella australiensis</name>
    <dbReference type="NCBI Taxonomy" id="1926881"/>
    <lineage>
        <taxon>Bacteria</taxon>
        <taxon>Pseudomonadati</taxon>
        <taxon>Pseudomonadota</taxon>
        <taxon>Gammaproteobacteria</taxon>
        <taxon>Enterobacterales</taxon>
        <taxon>Erwiniaceae</taxon>
        <taxon>Izhakiella</taxon>
    </lineage>
</organism>
<evidence type="ECO:0000259" key="7">
    <source>
        <dbReference type="Pfam" id="PF06429"/>
    </source>
</evidence>
<dbReference type="PANTHER" id="PTHR30435">
    <property type="entry name" value="FLAGELLAR PROTEIN"/>
    <property type="match status" value="1"/>
</dbReference>
<dbReference type="InterPro" id="IPR037058">
    <property type="entry name" value="Falgellar_hook_FlgE_sf"/>
</dbReference>
<dbReference type="EMBL" id="MRUL01000013">
    <property type="protein sequence ID" value="OON38756.1"/>
    <property type="molecule type" value="Genomic_DNA"/>
</dbReference>
<keyword evidence="4 5" id="KW-0975">Bacterial flagellum</keyword>
<dbReference type="GO" id="GO:0009424">
    <property type="term" value="C:bacterial-type flagellum hook"/>
    <property type="evidence" value="ECO:0007669"/>
    <property type="project" value="TreeGrafter"/>
</dbReference>
<gene>
    <name evidence="10" type="primary">flgE</name>
    <name evidence="10" type="ORF">BTJ39_16840</name>
</gene>
<dbReference type="InterPro" id="IPR020013">
    <property type="entry name" value="Flagellar_FlgE/F/G"/>
</dbReference>
<dbReference type="Proteomes" id="UP000190667">
    <property type="component" value="Unassembled WGS sequence"/>
</dbReference>
<dbReference type="Pfam" id="PF00460">
    <property type="entry name" value="Flg_bb_rod"/>
    <property type="match status" value="1"/>
</dbReference>
<evidence type="ECO:0000259" key="6">
    <source>
        <dbReference type="Pfam" id="PF00460"/>
    </source>
</evidence>
<dbReference type="GO" id="GO:0009425">
    <property type="term" value="C:bacterial-type flagellum basal body"/>
    <property type="evidence" value="ECO:0007669"/>
    <property type="project" value="UniProtKB-SubCell"/>
</dbReference>
<evidence type="ECO:0000256" key="1">
    <source>
        <dbReference type="ARBA" id="ARBA00004117"/>
    </source>
</evidence>
<dbReference type="Pfam" id="PF22692">
    <property type="entry name" value="LlgE_F_G_D1"/>
    <property type="match status" value="1"/>
</dbReference>
<dbReference type="GO" id="GO:0005829">
    <property type="term" value="C:cytosol"/>
    <property type="evidence" value="ECO:0007669"/>
    <property type="project" value="TreeGrafter"/>
</dbReference>
<dbReference type="STRING" id="1926881.BTJ39_16840"/>
<feature type="domain" description="Flagellar basal-body/hook protein C-terminal" evidence="7">
    <location>
        <begin position="351"/>
        <end position="392"/>
    </location>
</feature>
<feature type="domain" description="Flagellar basal body rod protein N-terminal" evidence="6">
    <location>
        <begin position="5"/>
        <end position="33"/>
    </location>
</feature>
<dbReference type="AlphaFoldDB" id="A0A1S8YJ52"/>
<dbReference type="PANTHER" id="PTHR30435:SF1">
    <property type="entry name" value="FLAGELLAR HOOK PROTEIN FLGE"/>
    <property type="match status" value="1"/>
</dbReference>
<comment type="similarity">
    <text evidence="2 5">Belongs to the flagella basal body rod proteins family.</text>
</comment>
<evidence type="ECO:0000259" key="8">
    <source>
        <dbReference type="Pfam" id="PF07559"/>
    </source>
</evidence>
<evidence type="ECO:0000259" key="9">
    <source>
        <dbReference type="Pfam" id="PF22692"/>
    </source>
</evidence>
<keyword evidence="10" id="KW-0966">Cell projection</keyword>
<dbReference type="InterPro" id="IPR011491">
    <property type="entry name" value="FlgE_D2"/>
</dbReference>
<name>A0A1S8YJ52_9GAMM</name>
<accession>A0A1S8YJ52</accession>
<dbReference type="InterPro" id="IPR053967">
    <property type="entry name" value="LlgE_F_G-like_D1"/>
</dbReference>
<dbReference type="SUPFAM" id="SSF117143">
    <property type="entry name" value="Flagellar hook protein flgE"/>
    <property type="match status" value="1"/>
</dbReference>
<keyword evidence="10" id="KW-0969">Cilium</keyword>
<evidence type="ECO:0000256" key="3">
    <source>
        <dbReference type="ARBA" id="ARBA00019015"/>
    </source>
</evidence>
<dbReference type="Pfam" id="PF06429">
    <property type="entry name" value="Flg_bbr_C"/>
    <property type="match status" value="1"/>
</dbReference>
<comment type="subcellular location">
    <subcellularLocation>
        <location evidence="1 5">Bacterial flagellum basal body</location>
    </subcellularLocation>
</comment>
<dbReference type="InterPro" id="IPR001444">
    <property type="entry name" value="Flag_bb_rod_N"/>
</dbReference>
<dbReference type="RefSeq" id="WP_078003853.1">
    <property type="nucleotide sequence ID" value="NZ_MRUL01000013.1"/>
</dbReference>
<dbReference type="NCBIfam" id="NF005286">
    <property type="entry name" value="PRK06803.1"/>
    <property type="match status" value="1"/>
</dbReference>
<dbReference type="GO" id="GO:0071978">
    <property type="term" value="P:bacterial-type flagellum-dependent swarming motility"/>
    <property type="evidence" value="ECO:0007669"/>
    <property type="project" value="TreeGrafter"/>
</dbReference>
<dbReference type="InterPro" id="IPR037925">
    <property type="entry name" value="FlgE/F/G-like"/>
</dbReference>
<protein>
    <recommendedName>
        <fullName evidence="3 5">Flagellar hook protein FlgE</fullName>
    </recommendedName>
</protein>
<feature type="domain" description="Flagellar hook protein FlgE/F/G-like D1" evidence="9">
    <location>
        <begin position="76"/>
        <end position="129"/>
    </location>
</feature>
<dbReference type="NCBIfam" id="TIGR03506">
    <property type="entry name" value="FlgEFG_subfam"/>
    <property type="match status" value="1"/>
</dbReference>
<evidence type="ECO:0000256" key="2">
    <source>
        <dbReference type="ARBA" id="ARBA00009677"/>
    </source>
</evidence>
<dbReference type="Pfam" id="PF07559">
    <property type="entry name" value="FlgE_D2"/>
    <property type="match status" value="1"/>
</dbReference>
<reference evidence="10 11" key="1">
    <citation type="submission" date="2016-12" db="EMBL/GenBank/DDBJ databases">
        <title>Izhakiella australiana sp. nov. of genus Izhakiella isolated from Australian desert.</title>
        <authorList>
            <person name="Ji M."/>
        </authorList>
    </citation>
    <scope>NUCLEOTIDE SEQUENCE [LARGE SCALE GENOMIC DNA]</scope>
    <source>
        <strain evidence="10 11">D4N98</strain>
    </source>
</reference>
<evidence type="ECO:0000256" key="5">
    <source>
        <dbReference type="RuleBase" id="RU362116"/>
    </source>
</evidence>
<dbReference type="OrthoDB" id="8578401at2"/>
<evidence type="ECO:0000256" key="4">
    <source>
        <dbReference type="ARBA" id="ARBA00023143"/>
    </source>
</evidence>
<sequence>MSFSIANSGLNALSRQLSAISNNIANSDTVGYKSMRAEFSSLYAGNQPLGVGVERIAQSISQSGNLVGASGDLDLAISGGGFFITKDSAGNTSYTRAGYFQQDNQGYLINNAGKRVQGYPVDASGQLQTGMLGDLMIGSGTIPAKVSDSMTFIANLSADMPALDDRRFDRGDSQTYNHVFRTPIYDSLGRQHSLEQYFVKTDEGKWQAHYFIDGNATEPASQSFTFDVNGLMTQPDGKLQIKYSPAGAGALSIDADYTGTTQFASDFSVTANNANGYTSGERNGRQVDADGKIYATYSNGQRLLQGQLVLANFTNPDGLESTDGTAWTMTNQSGQPLLGTPQTGSNGSIKSSMLEQSNVDITSELMGLMAAQRNYQANTKVISTNDQMMTALFQAL</sequence>
<dbReference type="InterPro" id="IPR010930">
    <property type="entry name" value="Flg_bb/hook_C_dom"/>
</dbReference>
<proteinExistence type="inferred from homology"/>
<dbReference type="InterPro" id="IPR019776">
    <property type="entry name" value="Flagellar_basal_body_rod_CS"/>
</dbReference>